<dbReference type="RefSeq" id="WP_184983329.1">
    <property type="nucleotide sequence ID" value="NZ_BAAALO010000097.1"/>
</dbReference>
<name>A0A7X0IGJ4_9ACTN</name>
<keyword evidence="3" id="KW-1185">Reference proteome</keyword>
<protein>
    <recommendedName>
        <fullName evidence="4">Peptidase</fullName>
    </recommendedName>
</protein>
<reference evidence="2 3" key="1">
    <citation type="submission" date="2020-08" db="EMBL/GenBank/DDBJ databases">
        <title>Sequencing the genomes of 1000 actinobacteria strains.</title>
        <authorList>
            <person name="Klenk H.-P."/>
        </authorList>
    </citation>
    <scope>NUCLEOTIDE SEQUENCE [LARGE SCALE GENOMIC DNA]</scope>
    <source>
        <strain evidence="2 3">DSM 44936</strain>
    </source>
</reference>
<sequence>MRVVGLWAVGAGLLVALTGPPGTHGERAAVPAANPAREGSLLERVLAEHPVIWRDARVVRGQEVVVAGAAGTALDLGDIARRADHAARTVRRIVGPRPSAGEPGRTPGAERSGGPAWPAAWRGAGVAPAGEPVVILVPASTEQAATLAAPAAVGGMAALAGTDHVIVEPRAFAMLTEAGRDVVLAHELTHLPMGAATDGRTPKWLIEGFADYAGYLNADIPVRAAAAELATEVRAGRVPTALPAPEDFSGTRPGGGAARAYEQAWLACRYIAQRYGETRLRDFYRAASHDDLDTALTSTLGLTRESFMTAWRAYLRTELS</sequence>
<evidence type="ECO:0008006" key="4">
    <source>
        <dbReference type="Google" id="ProtNLM"/>
    </source>
</evidence>
<evidence type="ECO:0000313" key="2">
    <source>
        <dbReference type="EMBL" id="MBB6474640.1"/>
    </source>
</evidence>
<dbReference type="Proteomes" id="UP000555564">
    <property type="component" value="Unassembled WGS sequence"/>
</dbReference>
<accession>A0A7X0IGJ4</accession>
<organism evidence="2 3">
    <name type="scientific">Sphaerisporangium rubeum</name>
    <dbReference type="NCBI Taxonomy" id="321317"/>
    <lineage>
        <taxon>Bacteria</taxon>
        <taxon>Bacillati</taxon>
        <taxon>Actinomycetota</taxon>
        <taxon>Actinomycetes</taxon>
        <taxon>Streptosporangiales</taxon>
        <taxon>Streptosporangiaceae</taxon>
        <taxon>Sphaerisporangium</taxon>
    </lineage>
</organism>
<dbReference type="AlphaFoldDB" id="A0A7X0IGJ4"/>
<evidence type="ECO:0000313" key="3">
    <source>
        <dbReference type="Proteomes" id="UP000555564"/>
    </source>
</evidence>
<dbReference type="EMBL" id="JACHIU010000001">
    <property type="protein sequence ID" value="MBB6474640.1"/>
    <property type="molecule type" value="Genomic_DNA"/>
</dbReference>
<proteinExistence type="predicted"/>
<feature type="region of interest" description="Disordered" evidence="1">
    <location>
        <begin position="93"/>
        <end position="116"/>
    </location>
</feature>
<gene>
    <name evidence="2" type="ORF">BJ992_004071</name>
</gene>
<dbReference type="SUPFAM" id="SSF55486">
    <property type="entry name" value="Metalloproteases ('zincins'), catalytic domain"/>
    <property type="match status" value="1"/>
</dbReference>
<comment type="caution">
    <text evidence="2">The sequence shown here is derived from an EMBL/GenBank/DDBJ whole genome shotgun (WGS) entry which is preliminary data.</text>
</comment>
<evidence type="ECO:0000256" key="1">
    <source>
        <dbReference type="SAM" id="MobiDB-lite"/>
    </source>
</evidence>